<dbReference type="Pfam" id="PF13088">
    <property type="entry name" value="BNR_2"/>
    <property type="match status" value="1"/>
</dbReference>
<dbReference type="CDD" id="cd15482">
    <property type="entry name" value="Sialidase_non-viral"/>
    <property type="match status" value="1"/>
</dbReference>
<gene>
    <name evidence="6" type="primary">nedA_1</name>
    <name evidence="6" type="ORF">Pla110_05340</name>
</gene>
<dbReference type="AlphaFoldDB" id="A0A518CHW8"/>
<evidence type="ECO:0000256" key="2">
    <source>
        <dbReference type="ARBA" id="ARBA00009348"/>
    </source>
</evidence>
<name>A0A518CHW8_9PLAN</name>
<dbReference type="GO" id="GO:0005737">
    <property type="term" value="C:cytoplasm"/>
    <property type="evidence" value="ECO:0007669"/>
    <property type="project" value="TreeGrafter"/>
</dbReference>
<evidence type="ECO:0000256" key="1">
    <source>
        <dbReference type="ARBA" id="ARBA00000427"/>
    </source>
</evidence>
<proteinExistence type="inferred from homology"/>
<accession>A0A518CHW8</accession>
<protein>
    <recommendedName>
        <fullName evidence="3">exo-alpha-sialidase</fullName>
        <ecNumber evidence="3">3.2.1.18</ecNumber>
    </recommendedName>
</protein>
<organism evidence="6 7">
    <name type="scientific">Polystyrenella longa</name>
    <dbReference type="NCBI Taxonomy" id="2528007"/>
    <lineage>
        <taxon>Bacteria</taxon>
        <taxon>Pseudomonadati</taxon>
        <taxon>Planctomycetota</taxon>
        <taxon>Planctomycetia</taxon>
        <taxon>Planctomycetales</taxon>
        <taxon>Planctomycetaceae</taxon>
        <taxon>Polystyrenella</taxon>
    </lineage>
</organism>
<sequence length="395" mass="44183" precursor="true">MPSRLRLTLLLGMPLLLIASTSMVTQLAAEEPSSHAKEPQVLFEYETLNGEEYGYRIPSLVKTNSGALLAVAERRLGLHDHSENDLVMRRSTDNGKTWSSIELIAEAGSDSLNDPCMIVLDSGRILLRYIHFPHGVHARKTDHTVRALAGYDGPKNVRLFLMHSDDEGQSWSEPRDVTRAFRREGAISLGSPGVGIQLTTGEHAGRILFPNYEVFPVGDADRYTRNSASYSDDDGETWHLSEPIAEPTEQGQGNEAQVVELATGELLLSSRDQDGGIYRKLSRSTDGGETWSTHTFLTEFVTPHCMASLIRYQHDGEDLLLHCGPNSRRWRLHGTVFYSRDGGEHWLTAREIEPEYLGYNVLCQLANGRIGCLYETEDCLKIVFTDFSLDDLFIK</sequence>
<dbReference type="GO" id="GO:0016020">
    <property type="term" value="C:membrane"/>
    <property type="evidence" value="ECO:0007669"/>
    <property type="project" value="TreeGrafter"/>
</dbReference>
<keyword evidence="7" id="KW-1185">Reference proteome</keyword>
<dbReference type="GO" id="GO:0004308">
    <property type="term" value="F:exo-alpha-sialidase activity"/>
    <property type="evidence" value="ECO:0007669"/>
    <property type="project" value="UniProtKB-EC"/>
</dbReference>
<evidence type="ECO:0000313" key="7">
    <source>
        <dbReference type="Proteomes" id="UP000317178"/>
    </source>
</evidence>
<feature type="domain" description="Sialidase" evidence="5">
    <location>
        <begin position="80"/>
        <end position="371"/>
    </location>
</feature>
<dbReference type="EC" id="3.2.1.18" evidence="3"/>
<evidence type="ECO:0000256" key="4">
    <source>
        <dbReference type="SAM" id="SignalP"/>
    </source>
</evidence>
<feature type="signal peptide" evidence="4">
    <location>
        <begin position="1"/>
        <end position="24"/>
    </location>
</feature>
<dbReference type="Proteomes" id="UP000317178">
    <property type="component" value="Chromosome"/>
</dbReference>
<dbReference type="EMBL" id="CP036281">
    <property type="protein sequence ID" value="QDU78830.1"/>
    <property type="molecule type" value="Genomic_DNA"/>
</dbReference>
<dbReference type="InterPro" id="IPR011040">
    <property type="entry name" value="Sialidase"/>
</dbReference>
<keyword evidence="6" id="KW-0326">Glycosidase</keyword>
<comment type="similarity">
    <text evidence="2">Belongs to the glycosyl hydrolase 33 family.</text>
</comment>
<dbReference type="GO" id="GO:0006689">
    <property type="term" value="P:ganglioside catabolic process"/>
    <property type="evidence" value="ECO:0007669"/>
    <property type="project" value="TreeGrafter"/>
</dbReference>
<evidence type="ECO:0000256" key="3">
    <source>
        <dbReference type="ARBA" id="ARBA00012733"/>
    </source>
</evidence>
<dbReference type="GO" id="GO:0009313">
    <property type="term" value="P:oligosaccharide catabolic process"/>
    <property type="evidence" value="ECO:0007669"/>
    <property type="project" value="TreeGrafter"/>
</dbReference>
<dbReference type="InterPro" id="IPR036278">
    <property type="entry name" value="Sialidase_sf"/>
</dbReference>
<dbReference type="PANTHER" id="PTHR10628:SF30">
    <property type="entry name" value="EXO-ALPHA-SIALIDASE"/>
    <property type="match status" value="1"/>
</dbReference>
<keyword evidence="4" id="KW-0732">Signal</keyword>
<reference evidence="6 7" key="1">
    <citation type="submission" date="2019-02" db="EMBL/GenBank/DDBJ databases">
        <title>Deep-cultivation of Planctomycetes and their phenomic and genomic characterization uncovers novel biology.</title>
        <authorList>
            <person name="Wiegand S."/>
            <person name="Jogler M."/>
            <person name="Boedeker C."/>
            <person name="Pinto D."/>
            <person name="Vollmers J."/>
            <person name="Rivas-Marin E."/>
            <person name="Kohn T."/>
            <person name="Peeters S.H."/>
            <person name="Heuer A."/>
            <person name="Rast P."/>
            <person name="Oberbeckmann S."/>
            <person name="Bunk B."/>
            <person name="Jeske O."/>
            <person name="Meyerdierks A."/>
            <person name="Storesund J.E."/>
            <person name="Kallscheuer N."/>
            <person name="Luecker S."/>
            <person name="Lage O.M."/>
            <person name="Pohl T."/>
            <person name="Merkel B.J."/>
            <person name="Hornburger P."/>
            <person name="Mueller R.-W."/>
            <person name="Bruemmer F."/>
            <person name="Labrenz M."/>
            <person name="Spormann A.M."/>
            <person name="Op den Camp H."/>
            <person name="Overmann J."/>
            <person name="Amann R."/>
            <person name="Jetten M.S.M."/>
            <person name="Mascher T."/>
            <person name="Medema M.H."/>
            <person name="Devos D.P."/>
            <person name="Kaster A.-K."/>
            <person name="Ovreas L."/>
            <person name="Rohde M."/>
            <person name="Galperin M.Y."/>
            <person name="Jogler C."/>
        </authorList>
    </citation>
    <scope>NUCLEOTIDE SEQUENCE [LARGE SCALE GENOMIC DNA]</scope>
    <source>
        <strain evidence="6 7">Pla110</strain>
    </source>
</reference>
<dbReference type="RefSeq" id="WP_197440458.1">
    <property type="nucleotide sequence ID" value="NZ_CP036281.1"/>
</dbReference>
<dbReference type="Gene3D" id="2.120.10.10">
    <property type="match status" value="1"/>
</dbReference>
<dbReference type="SUPFAM" id="SSF50939">
    <property type="entry name" value="Sialidases"/>
    <property type="match status" value="1"/>
</dbReference>
<dbReference type="KEGG" id="plon:Pla110_05340"/>
<dbReference type="PANTHER" id="PTHR10628">
    <property type="entry name" value="SIALIDASE"/>
    <property type="match status" value="1"/>
</dbReference>
<comment type="catalytic activity">
    <reaction evidence="1">
        <text>Hydrolysis of alpha-(2-&gt;3)-, alpha-(2-&gt;6)-, alpha-(2-&gt;8)- glycosidic linkages of terminal sialic acid residues in oligosaccharides, glycoproteins, glycolipids, colominic acid and synthetic substrates.</text>
        <dbReference type="EC" id="3.2.1.18"/>
    </reaction>
</comment>
<keyword evidence="6" id="KW-0378">Hydrolase</keyword>
<dbReference type="InterPro" id="IPR026856">
    <property type="entry name" value="Sialidase_fam"/>
</dbReference>
<evidence type="ECO:0000313" key="6">
    <source>
        <dbReference type="EMBL" id="QDU78830.1"/>
    </source>
</evidence>
<feature type="chain" id="PRO_5022044737" description="exo-alpha-sialidase" evidence="4">
    <location>
        <begin position="25"/>
        <end position="395"/>
    </location>
</feature>
<evidence type="ECO:0000259" key="5">
    <source>
        <dbReference type="Pfam" id="PF13088"/>
    </source>
</evidence>